<keyword evidence="11" id="KW-1185">Reference proteome</keyword>
<dbReference type="EMBL" id="JAJSOW010000100">
    <property type="protein sequence ID" value="KAI9185250.1"/>
    <property type="molecule type" value="Genomic_DNA"/>
</dbReference>
<proteinExistence type="predicted"/>
<keyword evidence="1" id="KW-0479">Metal-binding</keyword>
<evidence type="ECO:0000256" key="3">
    <source>
        <dbReference type="ARBA" id="ARBA00022771"/>
    </source>
</evidence>
<dbReference type="PROSITE" id="PS50157">
    <property type="entry name" value="ZINC_FINGER_C2H2_2"/>
    <property type="match status" value="1"/>
</dbReference>
<dbReference type="PROSITE" id="PS00028">
    <property type="entry name" value="ZINC_FINGER_C2H2_1"/>
    <property type="match status" value="2"/>
</dbReference>
<keyword evidence="5" id="KW-0805">Transcription regulation</keyword>
<evidence type="ECO:0000313" key="10">
    <source>
        <dbReference type="EMBL" id="KAI9185250.1"/>
    </source>
</evidence>
<keyword evidence="4" id="KW-0862">Zinc</keyword>
<evidence type="ECO:0000256" key="6">
    <source>
        <dbReference type="ARBA" id="ARBA00023163"/>
    </source>
</evidence>
<protein>
    <recommendedName>
        <fullName evidence="9">C2H2-type domain-containing protein</fullName>
    </recommendedName>
</protein>
<dbReference type="AlphaFoldDB" id="A0AAD5NVW8"/>
<dbReference type="SMART" id="SM00355">
    <property type="entry name" value="ZnF_C2H2"/>
    <property type="match status" value="2"/>
</dbReference>
<evidence type="ECO:0000313" key="11">
    <source>
        <dbReference type="Proteomes" id="UP001064489"/>
    </source>
</evidence>
<organism evidence="10 11">
    <name type="scientific">Acer negundo</name>
    <name type="common">Box elder</name>
    <dbReference type="NCBI Taxonomy" id="4023"/>
    <lineage>
        <taxon>Eukaryota</taxon>
        <taxon>Viridiplantae</taxon>
        <taxon>Streptophyta</taxon>
        <taxon>Embryophyta</taxon>
        <taxon>Tracheophyta</taxon>
        <taxon>Spermatophyta</taxon>
        <taxon>Magnoliopsida</taxon>
        <taxon>eudicotyledons</taxon>
        <taxon>Gunneridae</taxon>
        <taxon>Pentapetalae</taxon>
        <taxon>rosids</taxon>
        <taxon>malvids</taxon>
        <taxon>Sapindales</taxon>
        <taxon>Sapindaceae</taxon>
        <taxon>Hippocastanoideae</taxon>
        <taxon>Acereae</taxon>
        <taxon>Acer</taxon>
    </lineage>
</organism>
<gene>
    <name evidence="10" type="ORF">LWI28_005622</name>
</gene>
<evidence type="ECO:0000256" key="4">
    <source>
        <dbReference type="ARBA" id="ARBA00022833"/>
    </source>
</evidence>
<evidence type="ECO:0000256" key="7">
    <source>
        <dbReference type="PROSITE-ProRule" id="PRU00042"/>
    </source>
</evidence>
<dbReference type="GO" id="GO:0005634">
    <property type="term" value="C:nucleus"/>
    <property type="evidence" value="ECO:0007669"/>
    <property type="project" value="TreeGrafter"/>
</dbReference>
<comment type="caution">
    <text evidence="10">The sequence shown here is derived from an EMBL/GenBank/DDBJ whole genome shotgun (WGS) entry which is preliminary data.</text>
</comment>
<dbReference type="PANTHER" id="PTHR10593:SF130">
    <property type="entry name" value="PROTEIN INDETERMINATE-DOMAIN 7-LIKE ISOFORM X1"/>
    <property type="match status" value="1"/>
</dbReference>
<dbReference type="GO" id="GO:0008270">
    <property type="term" value="F:zinc ion binding"/>
    <property type="evidence" value="ECO:0007669"/>
    <property type="project" value="UniProtKB-KW"/>
</dbReference>
<reference evidence="10" key="1">
    <citation type="journal article" date="2022" name="Plant J.">
        <title>Strategies of tolerance reflected in two North American maple genomes.</title>
        <authorList>
            <person name="McEvoy S.L."/>
            <person name="Sezen U.U."/>
            <person name="Trouern-Trend A."/>
            <person name="McMahon S.M."/>
            <person name="Schaberg P.G."/>
            <person name="Yang J."/>
            <person name="Wegrzyn J.L."/>
            <person name="Swenson N.G."/>
        </authorList>
    </citation>
    <scope>NUCLEOTIDE SEQUENCE</scope>
    <source>
        <strain evidence="10">91603</strain>
    </source>
</reference>
<keyword evidence="3 7" id="KW-0863">Zinc-finger</keyword>
<feature type="region of interest" description="Disordered" evidence="8">
    <location>
        <begin position="50"/>
        <end position="74"/>
    </location>
</feature>
<dbReference type="PANTHER" id="PTHR10593">
    <property type="entry name" value="SERINE/THREONINE-PROTEIN KINASE RIO"/>
    <property type="match status" value="1"/>
</dbReference>
<feature type="domain" description="C2H2-type" evidence="9">
    <location>
        <begin position="91"/>
        <end position="113"/>
    </location>
</feature>
<keyword evidence="2" id="KW-0677">Repeat</keyword>
<accession>A0AAD5NVW8</accession>
<keyword evidence="6" id="KW-0804">Transcription</keyword>
<evidence type="ECO:0000256" key="5">
    <source>
        <dbReference type="ARBA" id="ARBA00023015"/>
    </source>
</evidence>
<dbReference type="Pfam" id="PF22996">
    <property type="entry name" value="C2H2-2nd_BIRD-IDD"/>
    <property type="match status" value="1"/>
</dbReference>
<sequence length="286" mass="31911">MSDITSDVITSFYSATHGGARAELFLNQNRFQVYSPDSSSSATSTIIQGYGSPIQEQNPPSKKKRKQPGNPDPSAHVIALSPLALMATNRFFCEVCHLGFQRDQNLQLHRRSHNLPWNLKMRSTRKKVYVCPVPTCIYHNPARALGDLTGTKKHFLRKHCAKTWQCDKCSKMYAAQSDCKVHSKTCGHRHGRGTRDFECKCGSLLCRICSGRRIQPVQYLGSGVPIIRPIPFKLSDQPYYQQLLMKFNNGGGGGCNGGGGTAHHTPPMMKRQGDGGFMPWRSQLQK</sequence>
<feature type="region of interest" description="Disordered" evidence="8">
    <location>
        <begin position="258"/>
        <end position="286"/>
    </location>
</feature>
<evidence type="ECO:0000256" key="2">
    <source>
        <dbReference type="ARBA" id="ARBA00022737"/>
    </source>
</evidence>
<evidence type="ECO:0000259" key="9">
    <source>
        <dbReference type="PROSITE" id="PS50157"/>
    </source>
</evidence>
<dbReference type="Proteomes" id="UP001064489">
    <property type="component" value="Chromosome 3"/>
</dbReference>
<evidence type="ECO:0000256" key="8">
    <source>
        <dbReference type="SAM" id="MobiDB-lite"/>
    </source>
</evidence>
<reference evidence="10" key="2">
    <citation type="submission" date="2023-02" db="EMBL/GenBank/DDBJ databases">
        <authorList>
            <person name="Swenson N.G."/>
            <person name="Wegrzyn J.L."/>
            <person name="Mcevoy S.L."/>
        </authorList>
    </citation>
    <scope>NUCLEOTIDE SEQUENCE</scope>
    <source>
        <strain evidence="10">91603</strain>
        <tissue evidence="10">Leaf</tissue>
    </source>
</reference>
<dbReference type="InterPro" id="IPR013087">
    <property type="entry name" value="Znf_C2H2_type"/>
</dbReference>
<dbReference type="Pfam" id="PF22995">
    <property type="entry name" value="C2CH-3rd_BIRD-IDD"/>
    <property type="match status" value="1"/>
</dbReference>
<dbReference type="GO" id="GO:0003700">
    <property type="term" value="F:DNA-binding transcription factor activity"/>
    <property type="evidence" value="ECO:0007669"/>
    <property type="project" value="TreeGrafter"/>
</dbReference>
<evidence type="ECO:0000256" key="1">
    <source>
        <dbReference type="ARBA" id="ARBA00022723"/>
    </source>
</evidence>
<dbReference type="InterPro" id="IPR055186">
    <property type="entry name" value="C2H2-2nd_BIRD-IDD"/>
</dbReference>
<dbReference type="InterPro" id="IPR031140">
    <property type="entry name" value="IDD1-16"/>
</dbReference>
<name>A0AAD5NVW8_ACENE</name>
<dbReference type="InterPro" id="IPR055187">
    <property type="entry name" value="C2CH-3rd_BIRD-IDD"/>
</dbReference>